<sequence>TDQQLIELHAQGFNDREVGEEFGVSRNSVCKRRRKLGLKPVSRVRKS</sequence>
<dbReference type="AlphaFoldDB" id="X1HFA6"/>
<accession>X1HFA6</accession>
<dbReference type="Pfam" id="PF13384">
    <property type="entry name" value="HTH_23"/>
    <property type="match status" value="1"/>
</dbReference>
<feature type="non-terminal residue" evidence="1">
    <location>
        <position position="1"/>
    </location>
</feature>
<proteinExistence type="predicted"/>
<reference evidence="1" key="1">
    <citation type="journal article" date="2014" name="Front. Microbiol.">
        <title>High frequency of phylogenetically diverse reductive dehalogenase-homologous genes in deep subseafloor sedimentary metagenomes.</title>
        <authorList>
            <person name="Kawai M."/>
            <person name="Futagami T."/>
            <person name="Toyoda A."/>
            <person name="Takaki Y."/>
            <person name="Nishi S."/>
            <person name="Hori S."/>
            <person name="Arai W."/>
            <person name="Tsubouchi T."/>
            <person name="Morono Y."/>
            <person name="Uchiyama I."/>
            <person name="Ito T."/>
            <person name="Fujiyama A."/>
            <person name="Inagaki F."/>
            <person name="Takami H."/>
        </authorList>
    </citation>
    <scope>NUCLEOTIDE SEQUENCE</scope>
    <source>
        <strain evidence="1">Expedition CK06-06</strain>
    </source>
</reference>
<comment type="caution">
    <text evidence="1">The sequence shown here is derived from an EMBL/GenBank/DDBJ whole genome shotgun (WGS) entry which is preliminary data.</text>
</comment>
<protein>
    <submittedName>
        <fullName evidence="1">Uncharacterized protein</fullName>
    </submittedName>
</protein>
<organism evidence="1">
    <name type="scientific">marine sediment metagenome</name>
    <dbReference type="NCBI Taxonomy" id="412755"/>
    <lineage>
        <taxon>unclassified sequences</taxon>
        <taxon>metagenomes</taxon>
        <taxon>ecological metagenomes</taxon>
    </lineage>
</organism>
<dbReference type="Gene3D" id="1.10.10.60">
    <property type="entry name" value="Homeodomain-like"/>
    <property type="match status" value="1"/>
</dbReference>
<name>X1HFA6_9ZZZZ</name>
<gene>
    <name evidence="1" type="ORF">S03H2_31981</name>
</gene>
<dbReference type="EMBL" id="BARU01019420">
    <property type="protein sequence ID" value="GAH52494.1"/>
    <property type="molecule type" value="Genomic_DNA"/>
</dbReference>
<evidence type="ECO:0000313" key="1">
    <source>
        <dbReference type="EMBL" id="GAH52494.1"/>
    </source>
</evidence>